<dbReference type="AlphaFoldDB" id="A0A559SPD9"/>
<protein>
    <submittedName>
        <fullName evidence="2">Uncharacterized protein</fullName>
    </submittedName>
</protein>
<keyword evidence="1" id="KW-1133">Transmembrane helix</keyword>
<proteinExistence type="predicted"/>
<keyword evidence="1" id="KW-0472">Membrane</keyword>
<organism evidence="2 3">
    <name type="scientific">Rhizobium mongolense USDA 1844</name>
    <dbReference type="NCBI Taxonomy" id="1079460"/>
    <lineage>
        <taxon>Bacteria</taxon>
        <taxon>Pseudomonadati</taxon>
        <taxon>Pseudomonadota</taxon>
        <taxon>Alphaproteobacteria</taxon>
        <taxon>Hyphomicrobiales</taxon>
        <taxon>Rhizobiaceae</taxon>
        <taxon>Rhizobium/Agrobacterium group</taxon>
        <taxon>Rhizobium</taxon>
    </lineage>
</organism>
<gene>
    <name evidence="2" type="ORF">BCL32_4452</name>
</gene>
<reference evidence="2 3" key="1">
    <citation type="submission" date="2019-06" db="EMBL/GenBank/DDBJ databases">
        <title>Pac Bio to generate improved reference genome sequences for organisms with transposon mutant libraries (support for FEBA project).</title>
        <authorList>
            <person name="Blow M."/>
        </authorList>
    </citation>
    <scope>NUCLEOTIDE SEQUENCE [LARGE SCALE GENOMIC DNA]</scope>
    <source>
        <strain evidence="2 3">USDA 1844</strain>
    </source>
</reference>
<sequence>MYLGAGDLVVTTWNKISDRSWLWRWFSLNAFEGFTVIPSLTEGDLMNLKIHYRKLTIELAISAAFLAMIFAAR</sequence>
<evidence type="ECO:0000313" key="2">
    <source>
        <dbReference type="EMBL" id="TVZ64229.1"/>
    </source>
</evidence>
<keyword evidence="1" id="KW-0812">Transmembrane</keyword>
<dbReference type="Proteomes" id="UP000319824">
    <property type="component" value="Unassembled WGS sequence"/>
</dbReference>
<evidence type="ECO:0000313" key="3">
    <source>
        <dbReference type="Proteomes" id="UP000319824"/>
    </source>
</evidence>
<evidence type="ECO:0000256" key="1">
    <source>
        <dbReference type="SAM" id="Phobius"/>
    </source>
</evidence>
<comment type="caution">
    <text evidence="2">The sequence shown here is derived from an EMBL/GenBank/DDBJ whole genome shotgun (WGS) entry which is preliminary data.</text>
</comment>
<accession>A0A559SPD9</accession>
<dbReference type="EMBL" id="VISO01000003">
    <property type="protein sequence ID" value="TVZ64229.1"/>
    <property type="molecule type" value="Genomic_DNA"/>
</dbReference>
<name>A0A559SPD9_9HYPH</name>
<feature type="transmembrane region" description="Helical" evidence="1">
    <location>
        <begin position="55"/>
        <end position="72"/>
    </location>
</feature>